<dbReference type="CDD" id="cd00616">
    <property type="entry name" value="AHBA_syn"/>
    <property type="match status" value="1"/>
</dbReference>
<dbReference type="EMBL" id="BMZM01000002">
    <property type="protein sequence ID" value="GHC25624.1"/>
    <property type="molecule type" value="Genomic_DNA"/>
</dbReference>
<sequence>MVAINSFSASFMDMKAQYRCIEQRLGIEMEEVLSSATFINGPKVAALEQQLAERCDVARCVTCASGSDALVLALRVLDIGSGDRVLCPAYTFAATVEAIVRVGAEPVFIDIDPASFNLDAQSLERWLEAHGSARVRAIIAVDIFGQPADYDRLNAIAARFDLHLVADAAQSFGADFHGRAVGALADITITSFYPSKPLGCYGDGGALFVRDAAMAERLRSLRNHGVSRDHARHDEIGMCSRLDALQAGVLLAKLTIFDDELTRRERIAQAYQQGLGTLLATPVTPAGCRSAWAQYTVRLPEEPGEDNAALGARRDALMTALHDRGIPVRCYYSPALHQHPAWQGVVQDGLIRTERVAASTFSLPMHPYLEDDHVEQVCQAVRDACHGR</sequence>
<comment type="caution">
    <text evidence="3">The sequence shown here is derived from an EMBL/GenBank/DDBJ whole genome shotgun (WGS) entry which is preliminary data.</text>
</comment>
<keyword evidence="1 2" id="KW-0663">Pyridoxal phosphate</keyword>
<protein>
    <submittedName>
        <fullName evidence="3">Aminotransferase DegT</fullName>
    </submittedName>
</protein>
<keyword evidence="3" id="KW-0032">Aminotransferase</keyword>
<evidence type="ECO:0000313" key="3">
    <source>
        <dbReference type="EMBL" id="GHC25624.1"/>
    </source>
</evidence>
<dbReference type="GO" id="GO:0008483">
    <property type="term" value="F:transaminase activity"/>
    <property type="evidence" value="ECO:0007669"/>
    <property type="project" value="UniProtKB-KW"/>
</dbReference>
<dbReference type="Gene3D" id="3.90.1150.10">
    <property type="entry name" value="Aspartate Aminotransferase, domain 1"/>
    <property type="match status" value="1"/>
</dbReference>
<dbReference type="Gene3D" id="3.40.640.10">
    <property type="entry name" value="Type I PLP-dependent aspartate aminotransferase-like (Major domain)"/>
    <property type="match status" value="1"/>
</dbReference>
<keyword evidence="4" id="KW-1185">Reference proteome</keyword>
<dbReference type="Proteomes" id="UP000604243">
    <property type="component" value="Unassembled WGS sequence"/>
</dbReference>
<gene>
    <name evidence="3" type="ORF">GCM10010082_18230</name>
</gene>
<dbReference type="Pfam" id="PF01041">
    <property type="entry name" value="DegT_DnrJ_EryC1"/>
    <property type="match status" value="1"/>
</dbReference>
<dbReference type="InterPro" id="IPR015422">
    <property type="entry name" value="PyrdxlP-dep_Trfase_small"/>
</dbReference>
<accession>A0ABQ3FIQ2</accession>
<dbReference type="InterPro" id="IPR000653">
    <property type="entry name" value="DegT/StrS_aminotransferase"/>
</dbReference>
<dbReference type="PANTHER" id="PTHR30244">
    <property type="entry name" value="TRANSAMINASE"/>
    <property type="match status" value="1"/>
</dbReference>
<dbReference type="SUPFAM" id="SSF53383">
    <property type="entry name" value="PLP-dependent transferases"/>
    <property type="match status" value="1"/>
</dbReference>
<dbReference type="InterPro" id="IPR015421">
    <property type="entry name" value="PyrdxlP-dep_Trfase_major"/>
</dbReference>
<proteinExistence type="inferred from homology"/>
<evidence type="ECO:0000256" key="2">
    <source>
        <dbReference type="RuleBase" id="RU004508"/>
    </source>
</evidence>
<dbReference type="PIRSF" id="PIRSF000390">
    <property type="entry name" value="PLP_StrS"/>
    <property type="match status" value="1"/>
</dbReference>
<comment type="similarity">
    <text evidence="2">Belongs to the DegT/DnrJ/EryC1 family.</text>
</comment>
<evidence type="ECO:0000256" key="1">
    <source>
        <dbReference type="ARBA" id="ARBA00022898"/>
    </source>
</evidence>
<dbReference type="InterPro" id="IPR015424">
    <property type="entry name" value="PyrdxlP-dep_Trfase"/>
</dbReference>
<evidence type="ECO:0000313" key="4">
    <source>
        <dbReference type="Proteomes" id="UP000604243"/>
    </source>
</evidence>
<reference evidence="4" key="1">
    <citation type="journal article" date="2019" name="Int. J. Syst. Evol. Microbiol.">
        <title>The Global Catalogue of Microorganisms (GCM) 10K type strain sequencing project: providing services to taxonomists for standard genome sequencing and annotation.</title>
        <authorList>
            <consortium name="The Broad Institute Genomics Platform"/>
            <consortium name="The Broad Institute Genome Sequencing Center for Infectious Disease"/>
            <person name="Wu L."/>
            <person name="Ma J."/>
        </authorList>
    </citation>
    <scope>NUCLEOTIDE SEQUENCE [LARGE SCALE GENOMIC DNA]</scope>
    <source>
        <strain evidence="4">KCTC 42082</strain>
    </source>
</reference>
<dbReference type="PANTHER" id="PTHR30244:SF42">
    <property type="entry name" value="UDP-2-ACETAMIDO-2-DEOXY-3-OXO-D-GLUCURONATE AMINOTRANSFERASE"/>
    <property type="match status" value="1"/>
</dbReference>
<keyword evidence="3" id="KW-0808">Transferase</keyword>
<name>A0ABQ3FIQ2_9GAMM</name>
<organism evidence="3 4">
    <name type="scientific">Kushneria pakistanensis</name>
    <dbReference type="NCBI Taxonomy" id="1508770"/>
    <lineage>
        <taxon>Bacteria</taxon>
        <taxon>Pseudomonadati</taxon>
        <taxon>Pseudomonadota</taxon>
        <taxon>Gammaproteobacteria</taxon>
        <taxon>Oceanospirillales</taxon>
        <taxon>Halomonadaceae</taxon>
        <taxon>Kushneria</taxon>
    </lineage>
</organism>